<dbReference type="Proteomes" id="UP000019491">
    <property type="component" value="Unassembled WGS sequence"/>
</dbReference>
<gene>
    <name evidence="1" type="ORF">RW1_049_00060</name>
</gene>
<dbReference type="EMBL" id="BAWF01000049">
    <property type="protein sequence ID" value="GAF48100.1"/>
    <property type="molecule type" value="Genomic_DNA"/>
</dbReference>
<comment type="caution">
    <text evidence="1">The sequence shown here is derived from an EMBL/GenBank/DDBJ whole genome shotgun (WGS) entry which is preliminary data.</text>
</comment>
<name>X0RAS7_RHOWR</name>
<evidence type="ECO:0000313" key="2">
    <source>
        <dbReference type="Proteomes" id="UP000019491"/>
    </source>
</evidence>
<sequence>MIGWAIEGTIRTDLVEAALPLTVTTCGELPDRAIFQPTMEPGSGLSWRRWLGDLPLCGRVLATQFLDRVRDSGRPSLVVNRIVWLTAG</sequence>
<reference evidence="1 2" key="1">
    <citation type="submission" date="2014-02" db="EMBL/GenBank/DDBJ databases">
        <title>Whole genome shotgun sequence of Rhodococcus wratislaviensis NBRC 100605.</title>
        <authorList>
            <person name="Hosoyama A."/>
            <person name="Tsuchikane K."/>
            <person name="Yoshida I."/>
            <person name="Ohji S."/>
            <person name="Ichikawa N."/>
            <person name="Yamazoe A."/>
            <person name="Fujita N."/>
        </authorList>
    </citation>
    <scope>NUCLEOTIDE SEQUENCE [LARGE SCALE GENOMIC DNA]</scope>
    <source>
        <strain evidence="1 2">NBRC 100605</strain>
    </source>
</reference>
<accession>X0RAS7</accession>
<keyword evidence="2" id="KW-1185">Reference proteome</keyword>
<organism evidence="1 2">
    <name type="scientific">Rhodococcus wratislaviensis NBRC 100605</name>
    <dbReference type="NCBI Taxonomy" id="1219028"/>
    <lineage>
        <taxon>Bacteria</taxon>
        <taxon>Bacillati</taxon>
        <taxon>Actinomycetota</taxon>
        <taxon>Actinomycetes</taxon>
        <taxon>Mycobacteriales</taxon>
        <taxon>Nocardiaceae</taxon>
        <taxon>Rhodococcus</taxon>
    </lineage>
</organism>
<proteinExistence type="predicted"/>
<protein>
    <submittedName>
        <fullName evidence="1">Uncharacterized protein</fullName>
    </submittedName>
</protein>
<dbReference type="AlphaFoldDB" id="X0RAS7"/>
<evidence type="ECO:0000313" key="1">
    <source>
        <dbReference type="EMBL" id="GAF48100.1"/>
    </source>
</evidence>